<evidence type="ECO:0000256" key="2">
    <source>
        <dbReference type="ARBA" id="ARBA00022475"/>
    </source>
</evidence>
<dbReference type="GO" id="GO:0015293">
    <property type="term" value="F:symporter activity"/>
    <property type="evidence" value="ECO:0007669"/>
    <property type="project" value="UniProtKB-KW"/>
</dbReference>
<keyword evidence="3" id="KW-0997">Cell inner membrane</keyword>
<evidence type="ECO:0000313" key="10">
    <source>
        <dbReference type="EMBL" id="SPE18345.1"/>
    </source>
</evidence>
<accession>A0A2N9L5X9</accession>
<evidence type="ECO:0000256" key="5">
    <source>
        <dbReference type="ARBA" id="ARBA00022692"/>
    </source>
</evidence>
<proteinExistence type="predicted"/>
<evidence type="ECO:0000256" key="6">
    <source>
        <dbReference type="ARBA" id="ARBA00022847"/>
    </source>
</evidence>
<dbReference type="InterPro" id="IPR004673">
    <property type="entry name" value="L-rhamnose-proton_sym_RhaT"/>
</dbReference>
<evidence type="ECO:0000256" key="1">
    <source>
        <dbReference type="ARBA" id="ARBA00022448"/>
    </source>
</evidence>
<feature type="transmembrane region" description="Helical" evidence="9">
    <location>
        <begin position="286"/>
        <end position="306"/>
    </location>
</feature>
<keyword evidence="4" id="KW-0762">Sugar transport</keyword>
<keyword evidence="8 9" id="KW-0472">Membrane</keyword>
<organism evidence="10 11">
    <name type="scientific">Candidatus Sulfuritelmatomonas gaucii</name>
    <dbReference type="NCBI Taxonomy" id="2043161"/>
    <lineage>
        <taxon>Bacteria</taxon>
        <taxon>Pseudomonadati</taxon>
        <taxon>Acidobacteriota</taxon>
        <taxon>Terriglobia</taxon>
        <taxon>Terriglobales</taxon>
        <taxon>Acidobacteriaceae</taxon>
        <taxon>Candidatus Sulfuritelmatomonas</taxon>
    </lineage>
</organism>
<evidence type="ECO:0000256" key="8">
    <source>
        <dbReference type="ARBA" id="ARBA00023136"/>
    </source>
</evidence>
<evidence type="ECO:0000313" key="11">
    <source>
        <dbReference type="Proteomes" id="UP000239735"/>
    </source>
</evidence>
<feature type="transmembrane region" description="Helical" evidence="9">
    <location>
        <begin position="99"/>
        <end position="121"/>
    </location>
</feature>
<dbReference type="GO" id="GO:0015153">
    <property type="term" value="F:rhamnose transmembrane transporter activity"/>
    <property type="evidence" value="ECO:0007669"/>
    <property type="project" value="InterPro"/>
</dbReference>
<dbReference type="Pfam" id="PF06379">
    <property type="entry name" value="RhaT"/>
    <property type="match status" value="1"/>
</dbReference>
<feature type="transmembrane region" description="Helical" evidence="9">
    <location>
        <begin position="250"/>
        <end position="274"/>
    </location>
</feature>
<sequence length="341" mass="35801">MGGQIGWGLMLVLLGGALNGSFVAPMKRLAKWRWENIWLIYVITGLMIAPWLVAVGTVPHLGSIYHQASWSVLANVILYGFAFGIGVTLYGFGISRIGLALGIPVIQGVNTAFGSLLPLAVLHPDQFHTHRGLALMVGTLVMIVGLVSLSLAGWIRERKQNPGAAGPARSGFAVGLVVCILSGIFSSMFNFALVFGDELKQRALAAGASPAMASNAIWALAIGSGFIANAAYCIYLLNKNRTWGVYLSKGTGTVYCLVGVLMGVVWFVGVILYGMGARALGPLGGIVGWPVFMSTVIIAGVIWGIASGEWKGSSRASMAYCLVGLGILFLAIVVIARGNAT</sequence>
<feature type="transmembrane region" description="Helical" evidence="9">
    <location>
        <begin position="318"/>
        <end position="336"/>
    </location>
</feature>
<dbReference type="AlphaFoldDB" id="A0A2N9L5X9"/>
<evidence type="ECO:0000256" key="4">
    <source>
        <dbReference type="ARBA" id="ARBA00022597"/>
    </source>
</evidence>
<feature type="transmembrane region" description="Helical" evidence="9">
    <location>
        <begin position="70"/>
        <end position="92"/>
    </location>
</feature>
<keyword evidence="5 9" id="KW-0812">Transmembrane</keyword>
<protein>
    <submittedName>
        <fullName evidence="10">Uncharacterized protein</fullName>
    </submittedName>
</protein>
<gene>
    <name evidence="10" type="ORF">SBA5_150079</name>
</gene>
<feature type="transmembrane region" description="Helical" evidence="9">
    <location>
        <begin position="6"/>
        <end position="26"/>
    </location>
</feature>
<evidence type="ECO:0000256" key="9">
    <source>
        <dbReference type="SAM" id="Phobius"/>
    </source>
</evidence>
<evidence type="ECO:0000256" key="3">
    <source>
        <dbReference type="ARBA" id="ARBA00022519"/>
    </source>
</evidence>
<name>A0A2N9L5X9_9BACT</name>
<keyword evidence="2" id="KW-1003">Cell membrane</keyword>
<feature type="transmembrane region" description="Helical" evidence="9">
    <location>
        <begin position="38"/>
        <end position="58"/>
    </location>
</feature>
<dbReference type="OrthoDB" id="5241629at2"/>
<keyword evidence="1" id="KW-0813">Transport</keyword>
<feature type="transmembrane region" description="Helical" evidence="9">
    <location>
        <begin position="216"/>
        <end position="238"/>
    </location>
</feature>
<keyword evidence="6" id="KW-0769">Symport</keyword>
<evidence type="ECO:0000256" key="7">
    <source>
        <dbReference type="ARBA" id="ARBA00022989"/>
    </source>
</evidence>
<dbReference type="Proteomes" id="UP000239735">
    <property type="component" value="Unassembled WGS sequence"/>
</dbReference>
<feature type="transmembrane region" description="Helical" evidence="9">
    <location>
        <begin position="172"/>
        <end position="196"/>
    </location>
</feature>
<reference evidence="11" key="1">
    <citation type="submission" date="2018-02" db="EMBL/GenBank/DDBJ databases">
        <authorList>
            <person name="Hausmann B."/>
        </authorList>
    </citation>
    <scope>NUCLEOTIDE SEQUENCE [LARGE SCALE GENOMIC DNA]</scope>
    <source>
        <strain evidence="11">Peat soil MAG SbA5</strain>
    </source>
</reference>
<keyword evidence="7 9" id="KW-1133">Transmembrane helix</keyword>
<dbReference type="EMBL" id="OKRB01000057">
    <property type="protein sequence ID" value="SPE18345.1"/>
    <property type="molecule type" value="Genomic_DNA"/>
</dbReference>
<dbReference type="GO" id="GO:0016020">
    <property type="term" value="C:membrane"/>
    <property type="evidence" value="ECO:0007669"/>
    <property type="project" value="InterPro"/>
</dbReference>
<feature type="transmembrane region" description="Helical" evidence="9">
    <location>
        <begin position="133"/>
        <end position="152"/>
    </location>
</feature>